<reference evidence="1 2" key="1">
    <citation type="journal article" date="2023" name="Plants (Basel)">
        <title>Bridging the Gap: Combining Genomics and Transcriptomics Approaches to Understand Stylosanthes scabra, an Orphan Legume from the Brazilian Caatinga.</title>
        <authorList>
            <person name="Ferreira-Neto J.R.C."/>
            <person name="da Silva M.D."/>
            <person name="Binneck E."/>
            <person name="de Melo N.F."/>
            <person name="da Silva R.H."/>
            <person name="de Melo A.L.T.M."/>
            <person name="Pandolfi V."/>
            <person name="Bustamante F.O."/>
            <person name="Brasileiro-Vidal A.C."/>
            <person name="Benko-Iseppon A.M."/>
        </authorList>
    </citation>
    <scope>NUCLEOTIDE SEQUENCE [LARGE SCALE GENOMIC DNA]</scope>
    <source>
        <tissue evidence="1">Leaves</tissue>
    </source>
</reference>
<sequence>MVHEMVEPLIFVLQFFTINWWNGKTSIQSHFSTVHQGLSKQVIEEANSYNQRYIPWNPPPYQHHAPQCNDTNPMNLVMHIMDMKILHHHTDILKMESKKLFSCYVKKGKSFGKPKNESTIK</sequence>
<accession>A0ABU6QMG5</accession>
<protein>
    <submittedName>
        <fullName evidence="1">Uncharacterized protein</fullName>
    </submittedName>
</protein>
<keyword evidence="2" id="KW-1185">Reference proteome</keyword>
<evidence type="ECO:0000313" key="2">
    <source>
        <dbReference type="Proteomes" id="UP001341840"/>
    </source>
</evidence>
<dbReference type="EMBL" id="JASCZI010000629">
    <property type="protein sequence ID" value="MED6112753.1"/>
    <property type="molecule type" value="Genomic_DNA"/>
</dbReference>
<gene>
    <name evidence="1" type="ORF">PIB30_064480</name>
</gene>
<name>A0ABU6QMG5_9FABA</name>
<organism evidence="1 2">
    <name type="scientific">Stylosanthes scabra</name>
    <dbReference type="NCBI Taxonomy" id="79078"/>
    <lineage>
        <taxon>Eukaryota</taxon>
        <taxon>Viridiplantae</taxon>
        <taxon>Streptophyta</taxon>
        <taxon>Embryophyta</taxon>
        <taxon>Tracheophyta</taxon>
        <taxon>Spermatophyta</taxon>
        <taxon>Magnoliopsida</taxon>
        <taxon>eudicotyledons</taxon>
        <taxon>Gunneridae</taxon>
        <taxon>Pentapetalae</taxon>
        <taxon>rosids</taxon>
        <taxon>fabids</taxon>
        <taxon>Fabales</taxon>
        <taxon>Fabaceae</taxon>
        <taxon>Papilionoideae</taxon>
        <taxon>50 kb inversion clade</taxon>
        <taxon>dalbergioids sensu lato</taxon>
        <taxon>Dalbergieae</taxon>
        <taxon>Pterocarpus clade</taxon>
        <taxon>Stylosanthes</taxon>
    </lineage>
</organism>
<proteinExistence type="predicted"/>
<evidence type="ECO:0000313" key="1">
    <source>
        <dbReference type="EMBL" id="MED6112753.1"/>
    </source>
</evidence>
<dbReference type="Proteomes" id="UP001341840">
    <property type="component" value="Unassembled WGS sequence"/>
</dbReference>
<comment type="caution">
    <text evidence="1">The sequence shown here is derived from an EMBL/GenBank/DDBJ whole genome shotgun (WGS) entry which is preliminary data.</text>
</comment>